<evidence type="ECO:0000259" key="1">
    <source>
        <dbReference type="Pfam" id="PF01755"/>
    </source>
</evidence>
<dbReference type="RefSeq" id="WP_182174574.1">
    <property type="nucleotide sequence ID" value="NZ_JACFXU010000017.1"/>
</dbReference>
<dbReference type="Proteomes" id="UP000539350">
    <property type="component" value="Unassembled WGS sequence"/>
</dbReference>
<proteinExistence type="predicted"/>
<gene>
    <name evidence="2" type="ORF">H2508_13160</name>
</gene>
<keyword evidence="2" id="KW-0808">Transferase</keyword>
<evidence type="ECO:0000313" key="3">
    <source>
        <dbReference type="Proteomes" id="UP000539350"/>
    </source>
</evidence>
<comment type="caution">
    <text evidence="2">The sequence shown here is derived from an EMBL/GenBank/DDBJ whole genome shotgun (WGS) entry which is preliminary data.</text>
</comment>
<keyword evidence="3" id="KW-1185">Reference proteome</keyword>
<organism evidence="2 3">
    <name type="scientific">Sediminihaliea albiluteola</name>
    <dbReference type="NCBI Taxonomy" id="2758564"/>
    <lineage>
        <taxon>Bacteria</taxon>
        <taxon>Pseudomonadati</taxon>
        <taxon>Pseudomonadota</taxon>
        <taxon>Gammaproteobacteria</taxon>
        <taxon>Cellvibrionales</taxon>
        <taxon>Halieaceae</taxon>
        <taxon>Sediminihaliea</taxon>
    </lineage>
</organism>
<name>A0A7W2TY26_9GAMM</name>
<feature type="domain" description="Glycosyl transferase family 25" evidence="1">
    <location>
        <begin position="20"/>
        <end position="209"/>
    </location>
</feature>
<dbReference type="GO" id="GO:0016740">
    <property type="term" value="F:transferase activity"/>
    <property type="evidence" value="ECO:0007669"/>
    <property type="project" value="UniProtKB-KW"/>
</dbReference>
<dbReference type="EMBL" id="JACFXU010000017">
    <property type="protein sequence ID" value="MBA6414061.1"/>
    <property type="molecule type" value="Genomic_DNA"/>
</dbReference>
<sequence>MVNLVPWTKSNLKVDDVPVAIVSLDDASNRRSTLIKRGFDSELVEYYWPACDMRNISACDLRTRKEYFDFKNTYKRPPIPAELGCFFSHSQIIKWFTKQNSPSQLIIFEDDVIPSNPRAFKQLADLASCLSEAAYSGHTYILHLGVRPEQLKLPLLRRISKKTINVPGLQLFDLADKTSEIWRSHAYIISKSAAIKYQDVTHDTVILADDWRFIMNTTKCKLLIAQPALFTQIDPSLARQSESNFTFYSDKYSIEKSAIFNSIANTAALITRQLCRRVLALVYSVLPYKRLF</sequence>
<evidence type="ECO:0000313" key="2">
    <source>
        <dbReference type="EMBL" id="MBA6414061.1"/>
    </source>
</evidence>
<protein>
    <submittedName>
        <fullName evidence="2">Glycosyltransferase family 25 protein</fullName>
    </submittedName>
</protein>
<dbReference type="InterPro" id="IPR002654">
    <property type="entry name" value="Glyco_trans_25"/>
</dbReference>
<accession>A0A7W2TY26</accession>
<dbReference type="Pfam" id="PF01755">
    <property type="entry name" value="Glyco_transf_25"/>
    <property type="match status" value="1"/>
</dbReference>
<reference evidence="2 3" key="1">
    <citation type="submission" date="2020-07" db="EMBL/GenBank/DDBJ databases">
        <title>Halieaceae bacterium, F7430, whole genome shotgun sequencing project.</title>
        <authorList>
            <person name="Jiang S."/>
            <person name="Liu Z.W."/>
            <person name="Du Z.J."/>
        </authorList>
    </citation>
    <scope>NUCLEOTIDE SEQUENCE [LARGE SCALE GENOMIC DNA]</scope>
    <source>
        <strain evidence="2 3">F7430</strain>
    </source>
</reference>
<dbReference type="AlphaFoldDB" id="A0A7W2TY26"/>